<organism evidence="8 9">
    <name type="scientific">Senegalia massiliensis</name>
    <dbReference type="NCBI Taxonomy" id="1720316"/>
    <lineage>
        <taxon>Bacteria</taxon>
        <taxon>Bacillati</taxon>
        <taxon>Bacillota</taxon>
        <taxon>Clostridia</taxon>
        <taxon>Eubacteriales</taxon>
        <taxon>Clostridiaceae</taxon>
        <taxon>Senegalia</taxon>
    </lineage>
</organism>
<dbReference type="InterPro" id="IPR039661">
    <property type="entry name" value="ELP3"/>
</dbReference>
<dbReference type="AlphaFoldDB" id="A0A845QUY5"/>
<dbReference type="SFLD" id="SFLDG01082">
    <property type="entry name" value="B12-binding_domain_containing"/>
    <property type="match status" value="1"/>
</dbReference>
<dbReference type="InterPro" id="IPR005911">
    <property type="entry name" value="YhcC-like"/>
</dbReference>
<dbReference type="SFLD" id="SFLDG01086">
    <property type="entry name" value="elongater_protein-like"/>
    <property type="match status" value="1"/>
</dbReference>
<dbReference type="InterPro" id="IPR023404">
    <property type="entry name" value="rSAM_horseshoe"/>
</dbReference>
<evidence type="ECO:0000259" key="7">
    <source>
        <dbReference type="PROSITE" id="PS51918"/>
    </source>
</evidence>
<dbReference type="InterPro" id="IPR058240">
    <property type="entry name" value="rSAM_sf"/>
</dbReference>
<evidence type="ECO:0000256" key="3">
    <source>
        <dbReference type="ARBA" id="ARBA00022691"/>
    </source>
</evidence>
<dbReference type="PANTHER" id="PTHR11135:SF1">
    <property type="entry name" value="PROTEIN YHCC"/>
    <property type="match status" value="1"/>
</dbReference>
<evidence type="ECO:0000256" key="6">
    <source>
        <dbReference type="ARBA" id="ARBA00023014"/>
    </source>
</evidence>
<evidence type="ECO:0000313" key="8">
    <source>
        <dbReference type="EMBL" id="NBI05316.1"/>
    </source>
</evidence>
<dbReference type="Gene3D" id="3.80.30.20">
    <property type="entry name" value="tm_1862 like domain"/>
    <property type="match status" value="1"/>
</dbReference>
<dbReference type="OrthoDB" id="9801689at2"/>
<evidence type="ECO:0000256" key="1">
    <source>
        <dbReference type="ARBA" id="ARBA00001966"/>
    </source>
</evidence>
<dbReference type="NCBIfam" id="TIGR01212">
    <property type="entry name" value="TIGR01212 family radical SAM protein"/>
    <property type="match status" value="1"/>
</dbReference>
<proteinExistence type="predicted"/>
<comment type="caution">
    <text evidence="8">The sequence shown here is derived from an EMBL/GenBank/DDBJ whole genome shotgun (WGS) entry which is preliminary data.</text>
</comment>
<dbReference type="GO" id="GO:0046872">
    <property type="term" value="F:metal ion binding"/>
    <property type="evidence" value="ECO:0007669"/>
    <property type="project" value="UniProtKB-KW"/>
</dbReference>
<reference evidence="8 9" key="1">
    <citation type="submission" date="2018-08" db="EMBL/GenBank/DDBJ databases">
        <title>Murine metabolic-syndrome-specific gut microbial biobank.</title>
        <authorList>
            <person name="Liu C."/>
        </authorList>
    </citation>
    <scope>NUCLEOTIDE SEQUENCE [LARGE SCALE GENOMIC DNA]</scope>
    <source>
        <strain evidence="8 9">583</strain>
    </source>
</reference>
<protein>
    <submittedName>
        <fullName evidence="8">TIGR01212 family radical SAM protein</fullName>
    </submittedName>
</protein>
<gene>
    <name evidence="8" type="ORF">D3Z33_00415</name>
</gene>
<dbReference type="InterPro" id="IPR006638">
    <property type="entry name" value="Elp3/MiaA/NifB-like_rSAM"/>
</dbReference>
<evidence type="ECO:0000256" key="5">
    <source>
        <dbReference type="ARBA" id="ARBA00023004"/>
    </source>
</evidence>
<dbReference type="Proteomes" id="UP000467132">
    <property type="component" value="Unassembled WGS sequence"/>
</dbReference>
<dbReference type="SUPFAM" id="SSF102114">
    <property type="entry name" value="Radical SAM enzymes"/>
    <property type="match status" value="1"/>
</dbReference>
<dbReference type="SFLD" id="SFLDS00029">
    <property type="entry name" value="Radical_SAM"/>
    <property type="match status" value="1"/>
</dbReference>
<sequence>MDENKYYRVYSQFLRNKYGEKVYKLPINIETTCPNRDGCVGTGGCIFCGEVGTGFESLSNSISVKQQLEKNKEYISKRYKAKKFIAYFQNFTNTYMEFEKFKYLVEQSAIEDVVEVSISTRPDSISDKYLEFLKEFSERKGINITIELGLQTVNYHTLKKINRGHTLAELIDSVIRIKKYGFRICVHFILNLPWDDNVDVIENAKIISSLEIDQVKIHSLYIVENTVLGDMYKQNKINIISKDEYINRVILFLKYLKEDIVVERLIGRAPKEDTLFVNWGTSWWKIKEEILQKMIDNEITQGEKCDYLNGKALNKFR</sequence>
<evidence type="ECO:0000256" key="2">
    <source>
        <dbReference type="ARBA" id="ARBA00022485"/>
    </source>
</evidence>
<keyword evidence="5" id="KW-0408">Iron</keyword>
<dbReference type="EMBL" id="QXXA01000001">
    <property type="protein sequence ID" value="NBI05316.1"/>
    <property type="molecule type" value="Genomic_DNA"/>
</dbReference>
<dbReference type="PROSITE" id="PS51918">
    <property type="entry name" value="RADICAL_SAM"/>
    <property type="match status" value="1"/>
</dbReference>
<dbReference type="SMART" id="SM00729">
    <property type="entry name" value="Elp3"/>
    <property type="match status" value="1"/>
</dbReference>
<dbReference type="InterPro" id="IPR032432">
    <property type="entry name" value="Radical_SAM_C"/>
</dbReference>
<evidence type="ECO:0000313" key="9">
    <source>
        <dbReference type="Proteomes" id="UP000467132"/>
    </source>
</evidence>
<dbReference type="Pfam" id="PF04055">
    <property type="entry name" value="Radical_SAM"/>
    <property type="match status" value="1"/>
</dbReference>
<keyword evidence="2" id="KW-0004">4Fe-4S</keyword>
<dbReference type="Pfam" id="PF16199">
    <property type="entry name" value="Radical_SAM_C"/>
    <property type="match status" value="1"/>
</dbReference>
<feature type="domain" description="Radical SAM core" evidence="7">
    <location>
        <begin position="17"/>
        <end position="263"/>
    </location>
</feature>
<keyword evidence="3" id="KW-0949">S-adenosyl-L-methionine</keyword>
<keyword evidence="6" id="KW-0411">Iron-sulfur</keyword>
<name>A0A845QUY5_9CLOT</name>
<dbReference type="GO" id="GO:0051539">
    <property type="term" value="F:4 iron, 4 sulfur cluster binding"/>
    <property type="evidence" value="ECO:0007669"/>
    <property type="project" value="UniProtKB-KW"/>
</dbReference>
<accession>A0A845QUY5</accession>
<dbReference type="SFLD" id="SFLDG01091">
    <property type="entry name" value="uncharacterized_CHP01210-like"/>
    <property type="match status" value="1"/>
</dbReference>
<dbReference type="RefSeq" id="WP_160195830.1">
    <property type="nucleotide sequence ID" value="NZ_QXXA01000001.1"/>
</dbReference>
<comment type="cofactor">
    <cofactor evidence="1">
        <name>[4Fe-4S] cluster</name>
        <dbReference type="ChEBI" id="CHEBI:49883"/>
    </cofactor>
</comment>
<dbReference type="InterPro" id="IPR007197">
    <property type="entry name" value="rSAM"/>
</dbReference>
<dbReference type="PANTHER" id="PTHR11135">
    <property type="entry name" value="HISTONE ACETYLTRANSFERASE-RELATED"/>
    <property type="match status" value="1"/>
</dbReference>
<keyword evidence="4" id="KW-0479">Metal-binding</keyword>
<evidence type="ECO:0000256" key="4">
    <source>
        <dbReference type="ARBA" id="ARBA00022723"/>
    </source>
</evidence>
<dbReference type="GO" id="GO:0003824">
    <property type="term" value="F:catalytic activity"/>
    <property type="evidence" value="ECO:0007669"/>
    <property type="project" value="InterPro"/>
</dbReference>
<keyword evidence="9" id="KW-1185">Reference proteome</keyword>